<accession>A0A383CZE2</accession>
<evidence type="ECO:0000313" key="1">
    <source>
        <dbReference type="EMBL" id="SVE37389.1"/>
    </source>
</evidence>
<proteinExistence type="predicted"/>
<sequence>QKQAQDIAEGNIPLQVEPGEQAHAVVEVARTLATTILKAAYKAAFFLGSGR</sequence>
<reference evidence="1" key="1">
    <citation type="submission" date="2018-05" db="EMBL/GenBank/DDBJ databases">
        <authorList>
            <person name="Lanie J.A."/>
            <person name="Ng W.-L."/>
            <person name="Kazmierczak K.M."/>
            <person name="Andrzejewski T.M."/>
            <person name="Davidsen T.M."/>
            <person name="Wayne K.J."/>
            <person name="Tettelin H."/>
            <person name="Glass J.I."/>
            <person name="Rusch D."/>
            <person name="Podicherti R."/>
            <person name="Tsui H.-C.T."/>
            <person name="Winkler M.E."/>
        </authorList>
    </citation>
    <scope>NUCLEOTIDE SEQUENCE</scope>
</reference>
<dbReference type="AlphaFoldDB" id="A0A383CZE2"/>
<name>A0A383CZE2_9ZZZZ</name>
<gene>
    <name evidence="1" type="ORF">METZ01_LOCUS490243</name>
</gene>
<protein>
    <submittedName>
        <fullName evidence="1">Uncharacterized protein</fullName>
    </submittedName>
</protein>
<dbReference type="EMBL" id="UINC01212873">
    <property type="protein sequence ID" value="SVE37389.1"/>
    <property type="molecule type" value="Genomic_DNA"/>
</dbReference>
<feature type="non-terminal residue" evidence="1">
    <location>
        <position position="1"/>
    </location>
</feature>
<organism evidence="1">
    <name type="scientific">marine metagenome</name>
    <dbReference type="NCBI Taxonomy" id="408172"/>
    <lineage>
        <taxon>unclassified sequences</taxon>
        <taxon>metagenomes</taxon>
        <taxon>ecological metagenomes</taxon>
    </lineage>
</organism>